<accession>A0AA96V703</accession>
<dbReference type="Proteomes" id="UP001304970">
    <property type="component" value="Chromosome"/>
</dbReference>
<feature type="domain" description="DUF5714" evidence="1">
    <location>
        <begin position="57"/>
        <end position="237"/>
    </location>
</feature>
<organism evidence="2 3">
    <name type="scientific">Methanolapillus ohkumae</name>
    <dbReference type="NCBI Taxonomy" id="3028298"/>
    <lineage>
        <taxon>Archaea</taxon>
        <taxon>Methanobacteriati</taxon>
        <taxon>Methanobacteriota</taxon>
        <taxon>Stenosarchaea group</taxon>
        <taxon>Methanomicrobia</taxon>
        <taxon>Methanosarcinales</taxon>
        <taxon>Methanosarcinaceae</taxon>
        <taxon>Methanolapillus</taxon>
    </lineage>
</organism>
<dbReference type="EMBL" id="CP131061">
    <property type="protein sequence ID" value="WNY27025.1"/>
    <property type="molecule type" value="Genomic_DNA"/>
</dbReference>
<dbReference type="AlphaFoldDB" id="A0AA96V703"/>
<name>A0AA96V703_9EURY</name>
<keyword evidence="3" id="KW-1185">Reference proteome</keyword>
<dbReference type="RefSeq" id="WP_338097004.1">
    <property type="nucleotide sequence ID" value="NZ_CP131061.1"/>
</dbReference>
<dbReference type="GeneID" id="89228226"/>
<sequence>MKHTSGCLICGKSLVYSEIPKNIQCFICKADAVSIAECEDGHYVCDQCHFKDGYEYIENFVRAADGKNPIAIAETIMKSKLINMHGPEHHFLVTAALLAAYKNSGGAFGGRFGEDLDFKKALEAAQQRTQKVPGGICGMWGSCGAGISAGIFVSLVTKATPLSEKEWSLANQMTAQCLNIISQNGGPRCCKRDTILALRQAIAFTKSQLNVEMDSSNFICSFFPQNSSCKVENCLFYPKSTRNIFTL</sequence>
<reference evidence="2 3" key="1">
    <citation type="submission" date="2023-07" db="EMBL/GenBank/DDBJ databases">
        <title>Closed genome sequence of Methanosarcinaceae archaeon Am2.</title>
        <authorList>
            <person name="Poehlein A."/>
            <person name="Protasov E."/>
            <person name="Platt K."/>
            <person name="Reeh H."/>
            <person name="Daniel R."/>
            <person name="Brune A."/>
        </authorList>
    </citation>
    <scope>NUCLEOTIDE SEQUENCE [LARGE SCALE GENOMIC DNA]</scope>
    <source>
        <strain evidence="2 3">Am2</strain>
    </source>
</reference>
<gene>
    <name evidence="2" type="ORF">MsAm2_08090</name>
</gene>
<dbReference type="InterPro" id="IPR043768">
    <property type="entry name" value="DUF5714"/>
</dbReference>
<evidence type="ECO:0000313" key="2">
    <source>
        <dbReference type="EMBL" id="WNY27025.1"/>
    </source>
</evidence>
<protein>
    <recommendedName>
        <fullName evidence="1">DUF5714 domain-containing protein</fullName>
    </recommendedName>
</protein>
<evidence type="ECO:0000313" key="3">
    <source>
        <dbReference type="Proteomes" id="UP001304970"/>
    </source>
</evidence>
<dbReference type="Pfam" id="PF18978">
    <property type="entry name" value="DUF5714"/>
    <property type="match status" value="1"/>
</dbReference>
<proteinExistence type="predicted"/>
<evidence type="ECO:0000259" key="1">
    <source>
        <dbReference type="Pfam" id="PF18978"/>
    </source>
</evidence>